<feature type="chain" id="PRO_5024440073" evidence="1">
    <location>
        <begin position="22"/>
        <end position="59"/>
    </location>
</feature>
<evidence type="ECO:0000313" key="3">
    <source>
        <dbReference type="Proteomes" id="UP000326759"/>
    </source>
</evidence>
<keyword evidence="3" id="KW-1185">Reference proteome</keyword>
<accession>A0A5N5SKT4</accession>
<reference evidence="2 3" key="1">
    <citation type="journal article" date="2019" name="PLoS Biol.">
        <title>Sex chromosomes control vertical transmission of feminizing Wolbachia symbionts in an isopod.</title>
        <authorList>
            <person name="Becking T."/>
            <person name="Chebbi M.A."/>
            <person name="Giraud I."/>
            <person name="Moumen B."/>
            <person name="Laverre T."/>
            <person name="Caubet Y."/>
            <person name="Peccoud J."/>
            <person name="Gilbert C."/>
            <person name="Cordaux R."/>
        </authorList>
    </citation>
    <scope>NUCLEOTIDE SEQUENCE [LARGE SCALE GENOMIC DNA]</scope>
    <source>
        <strain evidence="2">ANa2</strain>
        <tissue evidence="2">Whole body excluding digestive tract and cuticle</tissue>
    </source>
</reference>
<dbReference type="AlphaFoldDB" id="A0A5N5SKT4"/>
<name>A0A5N5SKT4_9CRUS</name>
<feature type="signal peptide" evidence="1">
    <location>
        <begin position="1"/>
        <end position="21"/>
    </location>
</feature>
<keyword evidence="1" id="KW-0732">Signal</keyword>
<evidence type="ECO:0000313" key="2">
    <source>
        <dbReference type="EMBL" id="KAB7494209.1"/>
    </source>
</evidence>
<proteinExistence type="predicted"/>
<dbReference type="Proteomes" id="UP000326759">
    <property type="component" value="Unassembled WGS sequence"/>
</dbReference>
<sequence length="59" mass="6514">MNNFILFGFLMSLTFIHSVIGEPPVCLEIPDLPILSNGLVDFLFALIDCLCTILVDVTD</sequence>
<organism evidence="2 3">
    <name type="scientific">Armadillidium nasatum</name>
    <dbReference type="NCBI Taxonomy" id="96803"/>
    <lineage>
        <taxon>Eukaryota</taxon>
        <taxon>Metazoa</taxon>
        <taxon>Ecdysozoa</taxon>
        <taxon>Arthropoda</taxon>
        <taxon>Crustacea</taxon>
        <taxon>Multicrustacea</taxon>
        <taxon>Malacostraca</taxon>
        <taxon>Eumalacostraca</taxon>
        <taxon>Peracarida</taxon>
        <taxon>Isopoda</taxon>
        <taxon>Oniscidea</taxon>
        <taxon>Crinocheta</taxon>
        <taxon>Armadillidiidae</taxon>
        <taxon>Armadillidium</taxon>
    </lineage>
</organism>
<dbReference type="EMBL" id="SEYY01024329">
    <property type="protein sequence ID" value="KAB7494209.1"/>
    <property type="molecule type" value="Genomic_DNA"/>
</dbReference>
<gene>
    <name evidence="2" type="ORF">Anas_05162</name>
</gene>
<evidence type="ECO:0000256" key="1">
    <source>
        <dbReference type="SAM" id="SignalP"/>
    </source>
</evidence>
<comment type="caution">
    <text evidence="2">The sequence shown here is derived from an EMBL/GenBank/DDBJ whole genome shotgun (WGS) entry which is preliminary data.</text>
</comment>
<protein>
    <submittedName>
        <fullName evidence="2">Uncharacterized protein</fullName>
    </submittedName>
</protein>